<dbReference type="RefSeq" id="YP_007007492.1">
    <property type="nucleotide sequence ID" value="NC_019526.1"/>
</dbReference>
<dbReference type="OrthoDB" id="27124at10239"/>
<dbReference type="InterPro" id="IPR056134">
    <property type="entry name" value="DUF7717"/>
</dbReference>
<protein>
    <submittedName>
        <fullName evidence="1">Uncharacterized protein</fullName>
    </submittedName>
</protein>
<name>H6X4E4_9CAUD</name>
<gene>
    <name evidence="1" type="ORF">RaK2_00337</name>
</gene>
<proteinExistence type="predicted"/>
<keyword evidence="2" id="KW-1185">Reference proteome</keyword>
<evidence type="ECO:0000313" key="1">
    <source>
        <dbReference type="EMBL" id="AFA44610.1"/>
    </source>
</evidence>
<dbReference type="EMBL" id="JQ513383">
    <property type="protein sequence ID" value="AFA44610.1"/>
    <property type="molecule type" value="Genomic_DNA"/>
</dbReference>
<evidence type="ECO:0000313" key="2">
    <source>
        <dbReference type="Proteomes" id="UP000007524"/>
    </source>
</evidence>
<sequence>MTMFDKVLFSDNTSETEIPEAVKAFAQLVAQRQTDNYDGPYSFLTEISKGKKFIKLIRREKWKDNGQLTGGSVFAFIDPDGNIYKSATAKAPAKGIRGNVNINGGGDAIGRDGYIRYFR</sequence>
<dbReference type="GeneID" id="14012925"/>
<dbReference type="Pfam" id="PF24835">
    <property type="entry name" value="DUF7717"/>
    <property type="match status" value="1"/>
</dbReference>
<organism evidence="1 2">
    <name type="scientific">Klebsiella phage vB_KleM_RaK2</name>
    <dbReference type="NCBI Taxonomy" id="1147094"/>
    <lineage>
        <taxon>Viruses</taxon>
        <taxon>Duplodnaviria</taxon>
        <taxon>Heunggongvirae</taxon>
        <taxon>Uroviricota</taxon>
        <taxon>Caudoviricetes</taxon>
        <taxon>Alcyoneusvirus</taxon>
        <taxon>Alcyoneusvirus RaK2</taxon>
    </lineage>
</organism>
<accession>H6X4E4</accession>
<dbReference type="KEGG" id="vg:14012925"/>
<dbReference type="Proteomes" id="UP000007524">
    <property type="component" value="Segment"/>
</dbReference>
<reference evidence="1 2" key="1">
    <citation type="journal article" date="2012" name="J. Virol.">
        <title>Genome of Klebsiella sp.-Infecting Bacteriophage vB_KleM_RaK2.</title>
        <authorList>
            <person name="Simoliunas E."/>
            <person name="Kaliniene L."/>
            <person name="Truncaite L."/>
            <person name="Klausa V."/>
            <person name="Zajanckauskaite A."/>
            <person name="Meskys R."/>
        </authorList>
    </citation>
    <scope>NUCLEOTIDE SEQUENCE [LARGE SCALE GENOMIC DNA]</scope>
</reference>